<evidence type="ECO:0000313" key="3">
    <source>
        <dbReference type="Proteomes" id="UP000499080"/>
    </source>
</evidence>
<feature type="region of interest" description="Disordered" evidence="1">
    <location>
        <begin position="1"/>
        <end position="24"/>
    </location>
</feature>
<evidence type="ECO:0000256" key="1">
    <source>
        <dbReference type="SAM" id="MobiDB-lite"/>
    </source>
</evidence>
<accession>A0A4Y2EKH6</accession>
<reference evidence="2 3" key="1">
    <citation type="journal article" date="2019" name="Sci. Rep.">
        <title>Orb-weaving spider Araneus ventricosus genome elucidates the spidroin gene catalogue.</title>
        <authorList>
            <person name="Kono N."/>
            <person name="Nakamura H."/>
            <person name="Ohtoshi R."/>
            <person name="Moran D.A.P."/>
            <person name="Shinohara A."/>
            <person name="Yoshida Y."/>
            <person name="Fujiwara M."/>
            <person name="Mori M."/>
            <person name="Tomita M."/>
            <person name="Arakawa K."/>
        </authorList>
    </citation>
    <scope>NUCLEOTIDE SEQUENCE [LARGE SCALE GENOMIC DNA]</scope>
</reference>
<gene>
    <name evidence="2" type="ORF">AVEN_176003_1</name>
</gene>
<keyword evidence="3" id="KW-1185">Reference proteome</keyword>
<name>A0A4Y2EKH6_ARAVE</name>
<evidence type="ECO:0000313" key="2">
    <source>
        <dbReference type="EMBL" id="GBM29371.1"/>
    </source>
</evidence>
<dbReference type="AlphaFoldDB" id="A0A4Y2EKH6"/>
<proteinExistence type="predicted"/>
<dbReference type="EMBL" id="BGPR01000634">
    <property type="protein sequence ID" value="GBM29371.1"/>
    <property type="molecule type" value="Genomic_DNA"/>
</dbReference>
<organism evidence="2 3">
    <name type="scientific">Araneus ventricosus</name>
    <name type="common">Orbweaver spider</name>
    <name type="synonym">Epeira ventricosa</name>
    <dbReference type="NCBI Taxonomy" id="182803"/>
    <lineage>
        <taxon>Eukaryota</taxon>
        <taxon>Metazoa</taxon>
        <taxon>Ecdysozoa</taxon>
        <taxon>Arthropoda</taxon>
        <taxon>Chelicerata</taxon>
        <taxon>Arachnida</taxon>
        <taxon>Araneae</taxon>
        <taxon>Araneomorphae</taxon>
        <taxon>Entelegynae</taxon>
        <taxon>Araneoidea</taxon>
        <taxon>Araneidae</taxon>
        <taxon>Araneus</taxon>
    </lineage>
</organism>
<sequence>MEENEEIEDEEEENVILMEESEDDDFEREAAEIREVTYIDQSMLISSTNIYILIDNFVGAKMKTHYSYVCRNLGVDGGELDVTGLKSANLAKSKFILVLND</sequence>
<dbReference type="Proteomes" id="UP000499080">
    <property type="component" value="Unassembled WGS sequence"/>
</dbReference>
<comment type="caution">
    <text evidence="2">The sequence shown here is derived from an EMBL/GenBank/DDBJ whole genome shotgun (WGS) entry which is preliminary data.</text>
</comment>
<protein>
    <submittedName>
        <fullName evidence="2">Uncharacterized protein</fullName>
    </submittedName>
</protein>